<gene>
    <name evidence="1" type="ORF">ENU12_08805</name>
</gene>
<protein>
    <submittedName>
        <fullName evidence="1">Uncharacterized protein</fullName>
    </submittedName>
</protein>
<reference evidence="1" key="1">
    <citation type="journal article" date="2020" name="mSystems">
        <title>Genome- and Community-Level Interaction Insights into Carbon Utilization and Element Cycling Functions of Hydrothermarchaeota in Hydrothermal Sediment.</title>
        <authorList>
            <person name="Zhou Z."/>
            <person name="Liu Y."/>
            <person name="Xu W."/>
            <person name="Pan J."/>
            <person name="Luo Z.H."/>
            <person name="Li M."/>
        </authorList>
    </citation>
    <scope>NUCLEOTIDE SEQUENCE [LARGE SCALE GENOMIC DNA]</scope>
    <source>
        <strain evidence="1">SpSt-640</strain>
    </source>
</reference>
<organism evidence="1">
    <name type="scientific">Fervidobacterium pennivorans</name>
    <dbReference type="NCBI Taxonomy" id="93466"/>
    <lineage>
        <taxon>Bacteria</taxon>
        <taxon>Thermotogati</taxon>
        <taxon>Thermotogota</taxon>
        <taxon>Thermotogae</taxon>
        <taxon>Thermotogales</taxon>
        <taxon>Fervidobacteriaceae</taxon>
        <taxon>Fervidobacterium</taxon>
    </lineage>
</organism>
<proteinExistence type="predicted"/>
<name>A0A7V4CPD5_FERPE</name>
<dbReference type="EMBL" id="DTBH01000180">
    <property type="protein sequence ID" value="HGQ77976.1"/>
    <property type="molecule type" value="Genomic_DNA"/>
</dbReference>
<comment type="caution">
    <text evidence="1">The sequence shown here is derived from an EMBL/GenBank/DDBJ whole genome shotgun (WGS) entry which is preliminary data.</text>
</comment>
<evidence type="ECO:0000313" key="1">
    <source>
        <dbReference type="EMBL" id="HGQ77976.1"/>
    </source>
</evidence>
<sequence>MRKVLVTSLVLLMFVIVALGQTSNGWQVIKLEDPMTGQVTWRAYSPITYSLQGSIWAPFVILAFDTNGQYELVSLIFEFPIKNSEIVGLEYLTNSVSLSTYIRWDNLNPNYLILWRPYNESNYFLYLMDGKTYTIKPIIDNLMKYNTVTIQINLASYGLLYYKIPLTGSKEVINTARNNVKKKW</sequence>
<dbReference type="AlphaFoldDB" id="A0A7V4CPD5"/>
<accession>A0A7V4CPD5</accession>